<organism evidence="2 3">
    <name type="scientific">Thauera aromatica K172</name>
    <dbReference type="NCBI Taxonomy" id="44139"/>
    <lineage>
        <taxon>Bacteria</taxon>
        <taxon>Pseudomonadati</taxon>
        <taxon>Pseudomonadota</taxon>
        <taxon>Betaproteobacteria</taxon>
        <taxon>Rhodocyclales</taxon>
        <taxon>Zoogloeaceae</taxon>
        <taxon>Thauera</taxon>
    </lineage>
</organism>
<keyword evidence="3" id="KW-1185">Reference proteome</keyword>
<evidence type="ECO:0000313" key="2">
    <source>
        <dbReference type="EMBL" id="AVR88016.1"/>
    </source>
</evidence>
<feature type="signal peptide" evidence="1">
    <location>
        <begin position="1"/>
        <end position="17"/>
    </location>
</feature>
<gene>
    <name evidence="2" type="ORF">Tharo_1078</name>
</gene>
<dbReference type="KEGG" id="tak:Tharo_1078"/>
<evidence type="ECO:0008006" key="4">
    <source>
        <dbReference type="Google" id="ProtNLM"/>
    </source>
</evidence>
<protein>
    <recommendedName>
        <fullName evidence="4">Lipoprotein</fullName>
    </recommendedName>
</protein>
<dbReference type="Proteomes" id="UP000241885">
    <property type="component" value="Chromosome"/>
</dbReference>
<feature type="chain" id="PRO_5015311640" description="Lipoprotein" evidence="1">
    <location>
        <begin position="18"/>
        <end position="239"/>
    </location>
</feature>
<proteinExistence type="predicted"/>
<dbReference type="EMBL" id="CP028339">
    <property type="protein sequence ID" value="AVR88016.1"/>
    <property type="molecule type" value="Genomic_DNA"/>
</dbReference>
<dbReference type="AlphaFoldDB" id="A0A2R4BL09"/>
<evidence type="ECO:0000313" key="3">
    <source>
        <dbReference type="Proteomes" id="UP000241885"/>
    </source>
</evidence>
<dbReference type="PROSITE" id="PS51257">
    <property type="entry name" value="PROKAR_LIPOPROTEIN"/>
    <property type="match status" value="1"/>
</dbReference>
<accession>A0A2R4BL09</accession>
<reference evidence="2 3" key="1">
    <citation type="submission" date="2018-03" db="EMBL/GenBank/DDBJ databases">
        <title>Complete genome sequence of Thauera aromatica, a model organism for studying aromatic compound degradation under denitrifying conditions.</title>
        <authorList>
            <person name="Lo H.-Y."/>
            <person name="Goris T."/>
            <person name="Boll M."/>
            <person name="Mueller J.A."/>
        </authorList>
    </citation>
    <scope>NUCLEOTIDE SEQUENCE [LARGE SCALE GENOMIC DNA]</scope>
    <source>
        <strain evidence="2 3">K172</strain>
    </source>
</reference>
<keyword evidence="1" id="KW-0732">Signal</keyword>
<sequence>MISFKSSSMMKSLAAAAATILAATACSTPYSPTPLATNFATDKQHKLQAAAHWTTIAHDVATRLSSRLPRSAPLFIVPPENPSAFERAFNAQLVTTLVDAGHLVTRVHEGGLQVELDTQAVPFAADRQQYRHAGKATALGAGVWVLYDIVEHAPSGAGQAALLALGAADALAWSESEFAAGATPSMEIIVTASVTSATHYLARSTSVYYVADSDQRLYLKPLPQEVLRPVIKTFQVEGD</sequence>
<name>A0A2R4BL09_THAAR</name>
<evidence type="ECO:0000256" key="1">
    <source>
        <dbReference type="SAM" id="SignalP"/>
    </source>
</evidence>